<evidence type="ECO:0000313" key="1">
    <source>
        <dbReference type="EMBL" id="KIK61282.1"/>
    </source>
</evidence>
<gene>
    <name evidence="1" type="ORF">GYMLUDRAFT_137211</name>
</gene>
<organism evidence="1 2">
    <name type="scientific">Collybiopsis luxurians FD-317 M1</name>
    <dbReference type="NCBI Taxonomy" id="944289"/>
    <lineage>
        <taxon>Eukaryota</taxon>
        <taxon>Fungi</taxon>
        <taxon>Dikarya</taxon>
        <taxon>Basidiomycota</taxon>
        <taxon>Agaricomycotina</taxon>
        <taxon>Agaricomycetes</taxon>
        <taxon>Agaricomycetidae</taxon>
        <taxon>Agaricales</taxon>
        <taxon>Marasmiineae</taxon>
        <taxon>Omphalotaceae</taxon>
        <taxon>Collybiopsis</taxon>
        <taxon>Collybiopsis luxurians</taxon>
    </lineage>
</organism>
<feature type="non-terminal residue" evidence="1">
    <location>
        <position position="62"/>
    </location>
</feature>
<dbReference type="AlphaFoldDB" id="A0A0D0CQG7"/>
<dbReference type="HOGENOM" id="CLU_196976_0_0_1"/>
<dbReference type="OrthoDB" id="1728974at2759"/>
<proteinExistence type="predicted"/>
<dbReference type="Proteomes" id="UP000053593">
    <property type="component" value="Unassembled WGS sequence"/>
</dbReference>
<evidence type="ECO:0000313" key="2">
    <source>
        <dbReference type="Proteomes" id="UP000053593"/>
    </source>
</evidence>
<sequence>MQTGYSLRSLFATILKDCHPSQPGILWQEFKQYICDDIGHILQTSGILPNAVQDKIEDYGLY</sequence>
<reference evidence="1 2" key="1">
    <citation type="submission" date="2014-04" db="EMBL/GenBank/DDBJ databases">
        <title>Evolutionary Origins and Diversification of the Mycorrhizal Mutualists.</title>
        <authorList>
            <consortium name="DOE Joint Genome Institute"/>
            <consortium name="Mycorrhizal Genomics Consortium"/>
            <person name="Kohler A."/>
            <person name="Kuo A."/>
            <person name="Nagy L.G."/>
            <person name="Floudas D."/>
            <person name="Copeland A."/>
            <person name="Barry K.W."/>
            <person name="Cichocki N."/>
            <person name="Veneault-Fourrey C."/>
            <person name="LaButti K."/>
            <person name="Lindquist E.A."/>
            <person name="Lipzen A."/>
            <person name="Lundell T."/>
            <person name="Morin E."/>
            <person name="Murat C."/>
            <person name="Riley R."/>
            <person name="Ohm R."/>
            <person name="Sun H."/>
            <person name="Tunlid A."/>
            <person name="Henrissat B."/>
            <person name="Grigoriev I.V."/>
            <person name="Hibbett D.S."/>
            <person name="Martin F."/>
        </authorList>
    </citation>
    <scope>NUCLEOTIDE SEQUENCE [LARGE SCALE GENOMIC DNA]</scope>
    <source>
        <strain evidence="1 2">FD-317 M1</strain>
    </source>
</reference>
<accession>A0A0D0CQG7</accession>
<name>A0A0D0CQG7_9AGAR</name>
<dbReference type="EMBL" id="KN834772">
    <property type="protein sequence ID" value="KIK61282.1"/>
    <property type="molecule type" value="Genomic_DNA"/>
</dbReference>
<protein>
    <submittedName>
        <fullName evidence="1">Uncharacterized protein</fullName>
    </submittedName>
</protein>
<keyword evidence="2" id="KW-1185">Reference proteome</keyword>